<dbReference type="InterPro" id="IPR018979">
    <property type="entry name" value="FERM_N"/>
</dbReference>
<feature type="domain" description="B30.2/SPRY" evidence="3">
    <location>
        <begin position="528"/>
        <end position="726"/>
    </location>
</feature>
<feature type="region of interest" description="Disordered" evidence="1">
    <location>
        <begin position="61"/>
        <end position="126"/>
    </location>
</feature>
<reference evidence="4" key="1">
    <citation type="submission" date="2024-06" db="EMBL/GenBank/DDBJ databases">
        <authorList>
            <person name="Liu X."/>
            <person name="Lenzi L."/>
            <person name="Haldenby T S."/>
            <person name="Uol C."/>
        </authorList>
    </citation>
    <scope>NUCLEOTIDE SEQUENCE</scope>
</reference>
<sequence>MQYAMEPTPAGGYLSDGETTAESINLAHLEGHQWNQLQDGTIEVTDHLPKKEYYMSLRRFNSPTPVPLGTTTQQLGSASSGSIAGPANGSSGTAGNAGSAPGVVGPTSPSPRSASGTMRGRGNASVIDFKPSGKTVDCTVVMLDGTTREFRLDKAAYGQQLFDSVCTHLGLLEVDFFGITYYDATNNWFWLRLDQKIAKQIGKNDWQFEFQVKFYPFDMDSIKEDLTRYYLCLQIRQDLVSGQLPCSFMTYCILGAYIVQSEAGDHDPSQHVGIKYIQDHPFAPHMLQTPEMLERIVQLHKLHRGKTPEEADRCFLNNARVLALYGVDLHKVKTSQDEDINLGVYHGGVLLYRNRIRLVCIPWARIISLSHRGRNFILQLRPQDTDSLGRNMSFRCINSTFAKRLYTVCVEHHAFFRLRGSSRPKKPSIFPSFATRKYHYPGTALSPQLYPSGNGATRPLSKFRPTHPNDTGWFTLAAHGAGMPMNGAVASQYQYQPAMMEGDMNSINPVYLDNQPMTNGHPLIGPQGPQRYLPPGSNAVAGAQNQPPLVRPTFEAEHWRISPADRTSGLGIDARGLDVAAQRGAGWQGCRSNKGVKAPGAYYFEAACLEDGLVRVGWSTNEANLELGADNCGFGFGSDATNAAGAGGTGRAMHRNTGHDYGIMVRERDVIGCLLDLDKGSVSWSCNGKVFQRGFTIPDQLRGESFLPAASLKDSRLLFNFGDQALEFHPGGPFVAVAQAPDDCQVSNRNTGWRLNPYDASAGLDVAPDGSMAQGQFGQGWQGCRANQGIRGPGRYYFEVIPLEDVGLCRVGWSTEDGGLNLGCDRFGFGYGADNEGFGLNGQQGKRVHCDEIENYGEAFTKDDVIGCFLDTVEHTLKWSKNGIDFGPAYRIPPEFSNPTAMTAFFPAVSVLDSTVEINFGDKPFQFYPGPDWTPVCCAPMDYVKRTRRKGPERKVKGWSYIDPSALEPAMRQQLKLSQEAAAIGAARSVERREEDLLRGNSSTRVTGGISSSSKTDQTSRLPTSVQQESGVSPVTRHPPPGAVPMPGLVSNAVSPVPSATSRYSSTVRQSATSKSSEAPNASFTTNTSIPVDTSSVPLSSTPSAGSQATEVVSSSPIPTFDRRFINGEVVSVERSEPQVKTDSYYDANGKLIKRTIKRSEVTTTKTISERIIRGTVAEAPPGNGNWQGDEFDRALDAALMEVTDLDQDISVLSDTVGQVEIRTKPESTV</sequence>
<protein>
    <submittedName>
        <fullName evidence="4">Uncharacterized protein</fullName>
    </submittedName>
</protein>
<comment type="caution">
    <text evidence="4">The sequence shown here is derived from an EMBL/GenBank/DDBJ whole genome shotgun (WGS) entry which is preliminary data.</text>
</comment>
<dbReference type="AlphaFoldDB" id="A0AAV2T695"/>
<dbReference type="Gene3D" id="2.30.29.30">
    <property type="entry name" value="Pleckstrin-homology domain (PH domain)/Phosphotyrosine-binding domain (PTB)"/>
    <property type="match status" value="1"/>
</dbReference>
<dbReference type="InterPro" id="IPR001870">
    <property type="entry name" value="B30.2/SPRY"/>
</dbReference>
<dbReference type="InterPro" id="IPR003877">
    <property type="entry name" value="SPRY_dom"/>
</dbReference>
<feature type="compositionally biased region" description="Polar residues" evidence="1">
    <location>
        <begin position="61"/>
        <end position="75"/>
    </location>
</feature>
<feature type="domain" description="B30.2/SPRY" evidence="3">
    <location>
        <begin position="733"/>
        <end position="925"/>
    </location>
</feature>
<dbReference type="CDD" id="cd01765">
    <property type="entry name" value="FERM_F0_F1"/>
    <property type="match status" value="1"/>
</dbReference>
<dbReference type="PANTHER" id="PTHR23280">
    <property type="entry name" value="4.1 G PROTEIN"/>
    <property type="match status" value="1"/>
</dbReference>
<dbReference type="InterPro" id="IPR011993">
    <property type="entry name" value="PH-like_dom_sf"/>
</dbReference>
<dbReference type="Proteomes" id="UP001497525">
    <property type="component" value="Unassembled WGS sequence"/>
</dbReference>
<proteinExistence type="predicted"/>
<dbReference type="InterPro" id="IPR043136">
    <property type="entry name" value="B30.2/SPRY_sf"/>
</dbReference>
<dbReference type="InterPro" id="IPR029071">
    <property type="entry name" value="Ubiquitin-like_domsf"/>
</dbReference>
<evidence type="ECO:0000313" key="5">
    <source>
        <dbReference type="Proteomes" id="UP001497525"/>
    </source>
</evidence>
<dbReference type="Gene3D" id="3.10.20.90">
    <property type="entry name" value="Phosphatidylinositol 3-kinase Catalytic Subunit, Chain A, domain 1"/>
    <property type="match status" value="1"/>
</dbReference>
<feature type="compositionally biased region" description="Polar residues" evidence="1">
    <location>
        <begin position="1000"/>
        <end position="1033"/>
    </location>
</feature>
<dbReference type="CDD" id="cd14473">
    <property type="entry name" value="FERM_B-lobe"/>
    <property type="match status" value="1"/>
</dbReference>
<dbReference type="InterPro" id="IPR035963">
    <property type="entry name" value="FERM_2"/>
</dbReference>
<dbReference type="SUPFAM" id="SSF47031">
    <property type="entry name" value="Second domain of FERM"/>
    <property type="match status" value="1"/>
</dbReference>
<dbReference type="Pfam" id="PF00622">
    <property type="entry name" value="SPRY"/>
    <property type="match status" value="2"/>
</dbReference>
<dbReference type="InterPro" id="IPR000798">
    <property type="entry name" value="Ez/rad/moesin-like"/>
</dbReference>
<evidence type="ECO:0000259" key="2">
    <source>
        <dbReference type="PROSITE" id="PS50057"/>
    </source>
</evidence>
<dbReference type="PROSITE" id="PS50188">
    <property type="entry name" value="B302_SPRY"/>
    <property type="match status" value="2"/>
</dbReference>
<dbReference type="InterPro" id="IPR019748">
    <property type="entry name" value="FERM_central"/>
</dbReference>
<dbReference type="InterPro" id="IPR018980">
    <property type="entry name" value="FERM_PH-like_C"/>
</dbReference>
<dbReference type="PRINTS" id="PR00661">
    <property type="entry name" value="ERMFAMILY"/>
</dbReference>
<name>A0AAV2T695_CALDB</name>
<dbReference type="GO" id="GO:0008092">
    <property type="term" value="F:cytoskeletal protein binding"/>
    <property type="evidence" value="ECO:0007669"/>
    <property type="project" value="InterPro"/>
</dbReference>
<dbReference type="PROSITE" id="PS50057">
    <property type="entry name" value="FERM_3"/>
    <property type="match status" value="1"/>
</dbReference>
<dbReference type="InterPro" id="IPR019749">
    <property type="entry name" value="Band_41_domain"/>
</dbReference>
<feature type="domain" description="FERM" evidence="2">
    <location>
        <begin position="136"/>
        <end position="420"/>
    </location>
</feature>
<evidence type="ECO:0000313" key="4">
    <source>
        <dbReference type="EMBL" id="CAL5132426.1"/>
    </source>
</evidence>
<dbReference type="Gene3D" id="2.60.120.920">
    <property type="match status" value="2"/>
</dbReference>
<feature type="region of interest" description="Disordered" evidence="1">
    <location>
        <begin position="986"/>
        <end position="1115"/>
    </location>
</feature>
<dbReference type="InterPro" id="IPR000299">
    <property type="entry name" value="FERM_domain"/>
</dbReference>
<dbReference type="PROSITE" id="PS00661">
    <property type="entry name" value="FERM_2"/>
    <property type="match status" value="1"/>
</dbReference>
<dbReference type="SMART" id="SM01196">
    <property type="entry name" value="FERM_C"/>
    <property type="match status" value="1"/>
</dbReference>
<accession>A0AAV2T695</accession>
<dbReference type="Pfam" id="PF09379">
    <property type="entry name" value="FERM_N"/>
    <property type="match status" value="1"/>
</dbReference>
<dbReference type="PROSITE" id="PS00660">
    <property type="entry name" value="FERM_1"/>
    <property type="match status" value="1"/>
</dbReference>
<dbReference type="Pfam" id="PF00373">
    <property type="entry name" value="FERM_M"/>
    <property type="match status" value="1"/>
</dbReference>
<dbReference type="SMART" id="SM00295">
    <property type="entry name" value="B41"/>
    <property type="match status" value="1"/>
</dbReference>
<dbReference type="SUPFAM" id="SSF49899">
    <property type="entry name" value="Concanavalin A-like lectins/glucanases"/>
    <property type="match status" value="2"/>
</dbReference>
<dbReference type="Pfam" id="PF09380">
    <property type="entry name" value="FERM_C"/>
    <property type="match status" value="1"/>
</dbReference>
<dbReference type="SMART" id="SM00449">
    <property type="entry name" value="SPRY"/>
    <property type="match status" value="2"/>
</dbReference>
<dbReference type="PANTHER" id="PTHR23280:SF21">
    <property type="entry name" value="PROTEIN 4.1 HOMOLOG"/>
    <property type="match status" value="1"/>
</dbReference>
<dbReference type="SUPFAM" id="SSF50729">
    <property type="entry name" value="PH domain-like"/>
    <property type="match status" value="1"/>
</dbReference>
<dbReference type="InterPro" id="IPR019747">
    <property type="entry name" value="FERM_CS"/>
</dbReference>
<feature type="compositionally biased region" description="Basic and acidic residues" evidence="1">
    <location>
        <begin position="989"/>
        <end position="998"/>
    </location>
</feature>
<dbReference type="GO" id="GO:0005886">
    <property type="term" value="C:plasma membrane"/>
    <property type="evidence" value="ECO:0007669"/>
    <property type="project" value="TreeGrafter"/>
</dbReference>
<dbReference type="Gene3D" id="1.20.80.10">
    <property type="match status" value="1"/>
</dbReference>
<dbReference type="GO" id="GO:0005856">
    <property type="term" value="C:cytoskeleton"/>
    <property type="evidence" value="ECO:0007669"/>
    <property type="project" value="TreeGrafter"/>
</dbReference>
<feature type="compositionally biased region" description="Low complexity" evidence="1">
    <location>
        <begin position="76"/>
        <end position="102"/>
    </location>
</feature>
<dbReference type="PRINTS" id="PR00935">
    <property type="entry name" value="BAND41"/>
</dbReference>
<organism evidence="4 5">
    <name type="scientific">Calicophoron daubneyi</name>
    <name type="common">Rumen fluke</name>
    <name type="synonym">Paramphistomum daubneyi</name>
    <dbReference type="NCBI Taxonomy" id="300641"/>
    <lineage>
        <taxon>Eukaryota</taxon>
        <taxon>Metazoa</taxon>
        <taxon>Spiralia</taxon>
        <taxon>Lophotrochozoa</taxon>
        <taxon>Platyhelminthes</taxon>
        <taxon>Trematoda</taxon>
        <taxon>Digenea</taxon>
        <taxon>Plagiorchiida</taxon>
        <taxon>Pronocephalata</taxon>
        <taxon>Paramphistomoidea</taxon>
        <taxon>Paramphistomidae</taxon>
        <taxon>Calicophoron</taxon>
    </lineage>
</organism>
<dbReference type="EMBL" id="CAXLJL010000123">
    <property type="protein sequence ID" value="CAL5132426.1"/>
    <property type="molecule type" value="Genomic_DNA"/>
</dbReference>
<dbReference type="SUPFAM" id="SSF54236">
    <property type="entry name" value="Ubiquitin-like"/>
    <property type="match status" value="1"/>
</dbReference>
<evidence type="ECO:0000259" key="3">
    <source>
        <dbReference type="PROSITE" id="PS50188"/>
    </source>
</evidence>
<dbReference type="GO" id="GO:0031032">
    <property type="term" value="P:actomyosin structure organization"/>
    <property type="evidence" value="ECO:0007669"/>
    <property type="project" value="TreeGrafter"/>
</dbReference>
<gene>
    <name evidence="4" type="ORF">CDAUBV1_LOCUS5255</name>
</gene>
<dbReference type="CDD" id="cd12873">
    <property type="entry name" value="SPRY_DDX1"/>
    <property type="match status" value="2"/>
</dbReference>
<feature type="compositionally biased region" description="Polar residues" evidence="1">
    <location>
        <begin position="1052"/>
        <end position="1115"/>
    </location>
</feature>
<dbReference type="InterPro" id="IPR014352">
    <property type="entry name" value="FERM/acyl-CoA-bd_prot_sf"/>
</dbReference>
<dbReference type="InterPro" id="IPR013320">
    <property type="entry name" value="ConA-like_dom_sf"/>
</dbReference>
<evidence type="ECO:0000256" key="1">
    <source>
        <dbReference type="SAM" id="MobiDB-lite"/>
    </source>
</evidence>